<dbReference type="InParanoid" id="F1A5Q4"/>
<dbReference type="EMBL" id="GL871623">
    <property type="protein sequence ID" value="EGC28477.1"/>
    <property type="molecule type" value="Genomic_DNA"/>
</dbReference>
<reference evidence="2" key="1">
    <citation type="journal article" date="2011" name="Genome Biol.">
        <title>Comparative genomics of the social amoebae Dictyostelium discoideum and Dictyostelium purpureum.</title>
        <authorList>
            <consortium name="US DOE Joint Genome Institute (JGI-PGF)"/>
            <person name="Sucgang R."/>
            <person name="Kuo A."/>
            <person name="Tian X."/>
            <person name="Salerno W."/>
            <person name="Parikh A."/>
            <person name="Feasley C.L."/>
            <person name="Dalin E."/>
            <person name="Tu H."/>
            <person name="Huang E."/>
            <person name="Barry K."/>
            <person name="Lindquist E."/>
            <person name="Shapiro H."/>
            <person name="Bruce D."/>
            <person name="Schmutz J."/>
            <person name="Salamov A."/>
            <person name="Fey P."/>
            <person name="Gaudet P."/>
            <person name="Anjard C."/>
            <person name="Babu M.M."/>
            <person name="Basu S."/>
            <person name="Bushmanova Y."/>
            <person name="van der Wel H."/>
            <person name="Katoh-Kurasawa M."/>
            <person name="Dinh C."/>
            <person name="Coutinho P.M."/>
            <person name="Saito T."/>
            <person name="Elias M."/>
            <person name="Schaap P."/>
            <person name="Kay R.R."/>
            <person name="Henrissat B."/>
            <person name="Eichinger L."/>
            <person name="Rivero F."/>
            <person name="Putnam N.H."/>
            <person name="West C.M."/>
            <person name="Loomis W.F."/>
            <person name="Chisholm R.L."/>
            <person name="Shaulsky G."/>
            <person name="Strassmann J.E."/>
            <person name="Queller D.C."/>
            <person name="Kuspa A."/>
            <person name="Grigoriev I.V."/>
        </authorList>
    </citation>
    <scope>NUCLEOTIDE SEQUENCE [LARGE SCALE GENOMIC DNA]</scope>
    <source>
        <strain evidence="2">QSDP1</strain>
    </source>
</reference>
<sequence>MLPLSSTMPYNEILFFKIIRNKIIFKYILSFIREKSPLDIDLLTMIEEGRYSIILNKLKSNTPMIVNEESIDELCENYIYNRYFEEMFDLLWKQYGDKLKRFNILESIAGKQNQHYSLDLYKYFNNNNQTHKIFTLLDYCLRNSKPNYKIYYSHFKKQSH</sequence>
<keyword evidence="2" id="KW-1185">Reference proteome</keyword>
<organism evidence="1 2">
    <name type="scientific">Dictyostelium purpureum</name>
    <name type="common">Slime mold</name>
    <dbReference type="NCBI Taxonomy" id="5786"/>
    <lineage>
        <taxon>Eukaryota</taxon>
        <taxon>Amoebozoa</taxon>
        <taxon>Evosea</taxon>
        <taxon>Eumycetozoa</taxon>
        <taxon>Dictyostelia</taxon>
        <taxon>Dictyosteliales</taxon>
        <taxon>Dictyosteliaceae</taxon>
        <taxon>Dictyostelium</taxon>
    </lineage>
</organism>
<evidence type="ECO:0000313" key="2">
    <source>
        <dbReference type="Proteomes" id="UP000001064"/>
    </source>
</evidence>
<accession>F1A5Q4</accession>
<dbReference type="PANTHER" id="PTHR32142">
    <property type="entry name" value="B BOX-TYPE DOMAIN-CONTAINING PROTEIN-RELATED"/>
    <property type="match status" value="1"/>
</dbReference>
<dbReference type="RefSeq" id="XP_003294998.1">
    <property type="nucleotide sequence ID" value="XM_003294950.1"/>
</dbReference>
<dbReference type="KEGG" id="dpp:DICPUDRAFT_85436"/>
<dbReference type="AlphaFoldDB" id="F1A5Q4"/>
<gene>
    <name evidence="1" type="ORF">DICPUDRAFT_85436</name>
</gene>
<evidence type="ECO:0000313" key="1">
    <source>
        <dbReference type="EMBL" id="EGC28477.1"/>
    </source>
</evidence>
<proteinExistence type="predicted"/>
<dbReference type="VEuPathDB" id="AmoebaDB:DICPUDRAFT_85436"/>
<dbReference type="PANTHER" id="PTHR32142:SF55">
    <property type="entry name" value="ANKYRIN REPEAT-CONTAINING PROTEIN-RELATED"/>
    <property type="match status" value="1"/>
</dbReference>
<dbReference type="Proteomes" id="UP000001064">
    <property type="component" value="Unassembled WGS sequence"/>
</dbReference>
<name>F1A5Q4_DICPU</name>
<protein>
    <submittedName>
        <fullName evidence="1">Uncharacterized protein</fullName>
    </submittedName>
</protein>
<dbReference type="GeneID" id="10510874"/>